<comment type="subcellular location">
    <subcellularLocation>
        <location evidence="1">Membrane</location>
        <topology evidence="1">Multi-pass membrane protein</topology>
    </subcellularLocation>
</comment>
<keyword evidence="5 11" id="KW-1133">Transmembrane helix</keyword>
<evidence type="ECO:0000256" key="5">
    <source>
        <dbReference type="ARBA" id="ARBA00022989"/>
    </source>
</evidence>
<evidence type="ECO:0000256" key="1">
    <source>
        <dbReference type="ARBA" id="ARBA00004141"/>
    </source>
</evidence>
<dbReference type="GO" id="GO:1902600">
    <property type="term" value="P:proton transmembrane transport"/>
    <property type="evidence" value="ECO:0007669"/>
    <property type="project" value="InterPro"/>
</dbReference>
<evidence type="ECO:0000259" key="13">
    <source>
        <dbReference type="Pfam" id="PF00999"/>
    </source>
</evidence>
<feature type="transmembrane region" description="Helical" evidence="11">
    <location>
        <begin position="339"/>
        <end position="355"/>
    </location>
</feature>
<feature type="transmembrane region" description="Helical" evidence="11">
    <location>
        <begin position="361"/>
        <end position="379"/>
    </location>
</feature>
<evidence type="ECO:0000313" key="15">
    <source>
        <dbReference type="Proteomes" id="UP001295423"/>
    </source>
</evidence>
<evidence type="ECO:0000313" key="14">
    <source>
        <dbReference type="EMBL" id="CAJ1943048.1"/>
    </source>
</evidence>
<keyword evidence="4 11" id="KW-0812">Transmembrane</keyword>
<keyword evidence="2" id="KW-0813">Transport</keyword>
<feature type="compositionally biased region" description="Polar residues" evidence="10">
    <location>
        <begin position="908"/>
        <end position="929"/>
    </location>
</feature>
<evidence type="ECO:0000256" key="2">
    <source>
        <dbReference type="ARBA" id="ARBA00022448"/>
    </source>
</evidence>
<dbReference type="InterPro" id="IPR038770">
    <property type="entry name" value="Na+/solute_symporter_sf"/>
</dbReference>
<feature type="chain" id="PRO_5042203138" description="Cation/H+ exchanger transmembrane domain-containing protein" evidence="12">
    <location>
        <begin position="25"/>
        <end position="929"/>
    </location>
</feature>
<evidence type="ECO:0000256" key="4">
    <source>
        <dbReference type="ARBA" id="ARBA00022692"/>
    </source>
</evidence>
<proteinExistence type="predicted"/>
<dbReference type="GO" id="GO:0006814">
    <property type="term" value="P:sodium ion transport"/>
    <property type="evidence" value="ECO:0007669"/>
    <property type="project" value="UniProtKB-KW"/>
</dbReference>
<feature type="transmembrane region" description="Helical" evidence="11">
    <location>
        <begin position="492"/>
        <end position="512"/>
    </location>
</feature>
<feature type="transmembrane region" description="Helical" evidence="11">
    <location>
        <begin position="204"/>
        <end position="226"/>
    </location>
</feature>
<dbReference type="InterPro" id="IPR006153">
    <property type="entry name" value="Cation/H_exchanger_TM"/>
</dbReference>
<evidence type="ECO:0000256" key="3">
    <source>
        <dbReference type="ARBA" id="ARBA00022449"/>
    </source>
</evidence>
<keyword evidence="12" id="KW-0732">Signal</keyword>
<feature type="transmembrane region" description="Helical" evidence="11">
    <location>
        <begin position="458"/>
        <end position="480"/>
    </location>
</feature>
<feature type="compositionally biased region" description="Polar residues" evidence="10">
    <location>
        <begin position="612"/>
        <end position="639"/>
    </location>
</feature>
<evidence type="ECO:0000256" key="12">
    <source>
        <dbReference type="SAM" id="SignalP"/>
    </source>
</evidence>
<organism evidence="14 15">
    <name type="scientific">Cylindrotheca closterium</name>
    <dbReference type="NCBI Taxonomy" id="2856"/>
    <lineage>
        <taxon>Eukaryota</taxon>
        <taxon>Sar</taxon>
        <taxon>Stramenopiles</taxon>
        <taxon>Ochrophyta</taxon>
        <taxon>Bacillariophyta</taxon>
        <taxon>Bacillariophyceae</taxon>
        <taxon>Bacillariophycidae</taxon>
        <taxon>Bacillariales</taxon>
        <taxon>Bacillariaceae</taxon>
        <taxon>Cylindrotheca</taxon>
    </lineage>
</organism>
<feature type="domain" description="Cation/H+ exchanger transmembrane" evidence="13">
    <location>
        <begin position="131"/>
        <end position="513"/>
    </location>
</feature>
<keyword evidence="7" id="KW-0406">Ion transport</keyword>
<feature type="region of interest" description="Disordered" evidence="10">
    <location>
        <begin position="904"/>
        <end position="929"/>
    </location>
</feature>
<feature type="transmembrane region" description="Helical" evidence="11">
    <location>
        <begin position="144"/>
        <end position="164"/>
    </location>
</feature>
<dbReference type="PANTHER" id="PTHR43562">
    <property type="entry name" value="NAPA-TYPE SODIUM/HYDROGEN ANTIPORTER"/>
    <property type="match status" value="1"/>
</dbReference>
<reference evidence="14" key="1">
    <citation type="submission" date="2023-08" db="EMBL/GenBank/DDBJ databases">
        <authorList>
            <person name="Audoor S."/>
            <person name="Bilcke G."/>
        </authorList>
    </citation>
    <scope>NUCLEOTIDE SEQUENCE</scope>
</reference>
<gene>
    <name evidence="14" type="ORF">CYCCA115_LOCUS8251</name>
</gene>
<feature type="transmembrane region" description="Helical" evidence="11">
    <location>
        <begin position="115"/>
        <end position="137"/>
    </location>
</feature>
<dbReference type="Proteomes" id="UP001295423">
    <property type="component" value="Unassembled WGS sequence"/>
</dbReference>
<keyword evidence="6" id="KW-0915">Sodium</keyword>
<dbReference type="Pfam" id="PF00999">
    <property type="entry name" value="Na_H_Exchanger"/>
    <property type="match status" value="1"/>
</dbReference>
<sequence length="929" mass="102514">MKPLSRIAFALSLCFFGLASLINAETTPGLSPSRLLRNSHSDQYDVSDNSIRSTTRWNWIDFANFSSIADYEAFRFEIPEIFQEKGPKGMHRRLQEEELLVQEESTADDFNPNDLIVSVTFSEIYKVIIFIAIAWLLGNLSVKIGLPTLVGELVTGVVLGPPLLDFVPFPGALVLTGNLGLIGLILESGISLDVVQLQEVGSRALLLAIAGSVIPLATGFGIGRWIGMSTKAAIAVGAAFAPSSLGVASNALSSGDVLNTPIGQTIVASSVFDDVFGLILLSILEVFAAPDPRVFDYILPFISSFGYLIVLGFLGITVFPRVIENNILPLVSEPNRDQLAMVLMLVLTICYMLALNYSRASYLTGVFLAGLTFSQLHMVHASFVKHGRPMLNWLLRIFFAATIGFQVPVTRFSDVYVLGWGFALLLVVLAKVPVGFLVPHFQKEIPKGFPYNPYFRDIVVTSLAMTCRGEFNVIVASYALSEGLFEPEIYSAVILAILFGSIVSPLVLTRVLRYYNGMSVSYLEGDHPIERIGNTCDGSRPLFLAIQARTPVHWNLQEDFKRRLEEHGLIIIDHRSWHTLGRKDIGQEAVDITELFAQDTKQRVRVAGCFPSQQSSGTVEDESSIGSNFDRQPSSSSIGSDFDRLPSSTRTSDDTFPMDFGPGGDVGWEEERRERMMIEDRCEAIKQVMADCLKSDSPDDYRIQVSQWEPFIVNRKAEEQEEEPSELQPHHALRRRFYTFGSFRDDEDSASGDNPDPCDVVSSAPSNDSSLVFENTKPKKLSLNLGPKRPSIIGRSASAVAAVETPTAAADGPLLSAADLWENDNACRQATRDGFTFSPDSYGYGGCNVTIGLGDVVSTPNSSSVPRARHRRAVSFDPNIMNPRLQEDVESFVIKDRLHGYVRHHHPQSMTPQPSQEFTVRQQDPQEFP</sequence>
<feature type="transmembrane region" description="Helical" evidence="11">
    <location>
        <begin position="170"/>
        <end position="192"/>
    </location>
</feature>
<feature type="signal peptide" evidence="12">
    <location>
        <begin position="1"/>
        <end position="24"/>
    </location>
</feature>
<evidence type="ECO:0000256" key="11">
    <source>
        <dbReference type="SAM" id="Phobius"/>
    </source>
</evidence>
<dbReference type="EMBL" id="CAKOGP040001112">
    <property type="protein sequence ID" value="CAJ1943048.1"/>
    <property type="molecule type" value="Genomic_DNA"/>
</dbReference>
<dbReference type="PANTHER" id="PTHR43562:SF3">
    <property type="entry name" value="SODIUM ION_PROTON EXCHANGER (EUROFUNG)"/>
    <property type="match status" value="1"/>
</dbReference>
<dbReference type="GO" id="GO:0016020">
    <property type="term" value="C:membrane"/>
    <property type="evidence" value="ECO:0007669"/>
    <property type="project" value="UniProtKB-SubCell"/>
</dbReference>
<feature type="transmembrane region" description="Helical" evidence="11">
    <location>
        <begin position="265"/>
        <end position="288"/>
    </location>
</feature>
<dbReference type="GO" id="GO:0015297">
    <property type="term" value="F:antiporter activity"/>
    <property type="evidence" value="ECO:0007669"/>
    <property type="project" value="UniProtKB-KW"/>
</dbReference>
<dbReference type="AlphaFoldDB" id="A0AAD2CQH2"/>
<feature type="transmembrane region" description="Helical" evidence="11">
    <location>
        <begin position="294"/>
        <end position="319"/>
    </location>
</feature>
<evidence type="ECO:0000256" key="6">
    <source>
        <dbReference type="ARBA" id="ARBA00023053"/>
    </source>
</evidence>
<dbReference type="Gene3D" id="1.20.1530.20">
    <property type="match status" value="1"/>
</dbReference>
<evidence type="ECO:0000256" key="8">
    <source>
        <dbReference type="ARBA" id="ARBA00023136"/>
    </source>
</evidence>
<keyword evidence="15" id="KW-1185">Reference proteome</keyword>
<comment type="caution">
    <text evidence="14">The sequence shown here is derived from an EMBL/GenBank/DDBJ whole genome shotgun (WGS) entry which is preliminary data.</text>
</comment>
<evidence type="ECO:0000256" key="10">
    <source>
        <dbReference type="SAM" id="MobiDB-lite"/>
    </source>
</evidence>
<feature type="transmembrane region" description="Helical" evidence="11">
    <location>
        <begin position="391"/>
        <end position="409"/>
    </location>
</feature>
<keyword evidence="8 11" id="KW-0472">Membrane</keyword>
<feature type="transmembrane region" description="Helical" evidence="11">
    <location>
        <begin position="415"/>
        <end position="438"/>
    </location>
</feature>
<evidence type="ECO:0000256" key="7">
    <source>
        <dbReference type="ARBA" id="ARBA00023065"/>
    </source>
</evidence>
<keyword evidence="3" id="KW-0050">Antiport</keyword>
<protein>
    <recommendedName>
        <fullName evidence="13">Cation/H+ exchanger transmembrane domain-containing protein</fullName>
    </recommendedName>
</protein>
<keyword evidence="9" id="KW-0739">Sodium transport</keyword>
<evidence type="ECO:0000256" key="9">
    <source>
        <dbReference type="ARBA" id="ARBA00023201"/>
    </source>
</evidence>
<name>A0AAD2CQH2_9STRA</name>
<accession>A0AAD2CQH2</accession>
<feature type="region of interest" description="Disordered" evidence="10">
    <location>
        <begin position="744"/>
        <end position="771"/>
    </location>
</feature>
<feature type="region of interest" description="Disordered" evidence="10">
    <location>
        <begin position="612"/>
        <end position="667"/>
    </location>
</feature>